<dbReference type="STRING" id="1123349.SAMN02744037_00702"/>
<dbReference type="CDD" id="cd00338">
    <property type="entry name" value="Ser_Recombinase"/>
    <property type="match status" value="1"/>
</dbReference>
<gene>
    <name evidence="4" type="ORF">SAMN02744037_00702</name>
</gene>
<dbReference type="InterPro" id="IPR025827">
    <property type="entry name" value="Zn_ribbon_recom_dom"/>
</dbReference>
<dbReference type="AlphaFoldDB" id="A0A1M6LNE1"/>
<dbReference type="Pfam" id="PF00239">
    <property type="entry name" value="Resolvase"/>
    <property type="match status" value="1"/>
</dbReference>
<dbReference type="OrthoDB" id="9784557at2"/>
<sequence length="545" mass="62089">MKAAIYSRKSVFTGKGDSIENQVQMCKEYAMKNLGIKEFIIYEDEGFSGGNTNRPKFQEMILDVKKKKFDALICYRLDRISRNVADFSSTLELLQDNNISFVSIKEQFDTSTPMGKAMVYITSVFAQLERETIAERIRDNMLELAKSGRWLGGQAPLGFKSKQISYIDSEFKERSMSKLSPVDEELEKVKLIFNKYLEMGSIHLVLKYLLSNNITGKNGGDFASMSINEILRNPAYVKSSKEVFNYLKEKGMLTCGSPNGNGILIYNKRNSKHKQKSINEWIAAVSKHKGIISAKDWLEVQKKLDKNSKKISPRQGTSKKSLLSGILKCAKCGSPMRVTYGRPKKDKSERIYYYMCTMKAHSGKTRCDNKNVRGDKLEKAVIDKIKNLNTNVIIKELEKYKEEVSASKVSSLANSIKKDIQKKQNDMNSLLNQLAKLDGNLVASEFIISKIDTLGKEIKGLEDKLNNLKDKKEENNTNILNADVVLDTLKEFNEFFSNIENLNDDENTMMRKRFLLEILIDKITWDGETKNVNIDLWGCKKIAIL</sequence>
<dbReference type="RefSeq" id="WP_072887312.1">
    <property type="nucleotide sequence ID" value="NZ_FRAE01000011.1"/>
</dbReference>
<dbReference type="PANTHER" id="PTHR30461:SF23">
    <property type="entry name" value="DNA RECOMBINASE-RELATED"/>
    <property type="match status" value="1"/>
</dbReference>
<feature type="domain" description="Recombinase" evidence="3">
    <location>
        <begin position="156"/>
        <end position="310"/>
    </location>
</feature>
<feature type="coiled-coil region" evidence="1">
    <location>
        <begin position="413"/>
        <end position="478"/>
    </location>
</feature>
<proteinExistence type="predicted"/>
<dbReference type="Pfam" id="PF13408">
    <property type="entry name" value="Zn_ribbon_recom"/>
    <property type="match status" value="1"/>
</dbReference>
<evidence type="ECO:0000313" key="5">
    <source>
        <dbReference type="Proteomes" id="UP000242497"/>
    </source>
</evidence>
<keyword evidence="5" id="KW-1185">Reference proteome</keyword>
<dbReference type="InterPro" id="IPR050639">
    <property type="entry name" value="SSR_resolvase"/>
</dbReference>
<evidence type="ECO:0000259" key="2">
    <source>
        <dbReference type="PROSITE" id="PS51736"/>
    </source>
</evidence>
<dbReference type="PROSITE" id="PS51736">
    <property type="entry name" value="RECOMBINASES_3"/>
    <property type="match status" value="1"/>
</dbReference>
<reference evidence="5" key="1">
    <citation type="submission" date="2016-11" db="EMBL/GenBank/DDBJ databases">
        <authorList>
            <person name="Varghese N."/>
            <person name="Submissions S."/>
        </authorList>
    </citation>
    <scope>NUCLEOTIDE SEQUENCE [LARGE SCALE GENOMIC DNA]</scope>
    <source>
        <strain evidence="5">DSM 15518</strain>
    </source>
</reference>
<dbReference type="SUPFAM" id="SSF53041">
    <property type="entry name" value="Resolvase-like"/>
    <property type="match status" value="1"/>
</dbReference>
<evidence type="ECO:0000256" key="1">
    <source>
        <dbReference type="SAM" id="Coils"/>
    </source>
</evidence>
<dbReference type="InterPro" id="IPR038109">
    <property type="entry name" value="DNA_bind_recomb_sf"/>
</dbReference>
<dbReference type="EMBL" id="FRAE01000011">
    <property type="protein sequence ID" value="SHJ72663.1"/>
    <property type="molecule type" value="Genomic_DNA"/>
</dbReference>
<feature type="domain" description="Resolvase/invertase-type recombinase catalytic" evidence="2">
    <location>
        <begin position="2"/>
        <end position="148"/>
    </location>
</feature>
<dbReference type="Proteomes" id="UP000242497">
    <property type="component" value="Unassembled WGS sequence"/>
</dbReference>
<dbReference type="InterPro" id="IPR036162">
    <property type="entry name" value="Resolvase-like_N_sf"/>
</dbReference>
<dbReference type="Gene3D" id="3.90.1750.20">
    <property type="entry name" value="Putative Large Serine Recombinase, Chain B, Domain 2"/>
    <property type="match status" value="1"/>
</dbReference>
<dbReference type="InterPro" id="IPR011109">
    <property type="entry name" value="DNA_bind_recombinase_dom"/>
</dbReference>
<accession>A0A1M6LNE1</accession>
<evidence type="ECO:0000313" key="4">
    <source>
        <dbReference type="EMBL" id="SHJ72663.1"/>
    </source>
</evidence>
<dbReference type="GO" id="GO:0000150">
    <property type="term" value="F:DNA strand exchange activity"/>
    <property type="evidence" value="ECO:0007669"/>
    <property type="project" value="InterPro"/>
</dbReference>
<dbReference type="PANTHER" id="PTHR30461">
    <property type="entry name" value="DNA-INVERTASE FROM LAMBDOID PROPHAGE"/>
    <property type="match status" value="1"/>
</dbReference>
<dbReference type="InterPro" id="IPR006119">
    <property type="entry name" value="Resolv_N"/>
</dbReference>
<dbReference type="SMART" id="SM00857">
    <property type="entry name" value="Resolvase"/>
    <property type="match status" value="1"/>
</dbReference>
<dbReference type="GO" id="GO:0003677">
    <property type="term" value="F:DNA binding"/>
    <property type="evidence" value="ECO:0007669"/>
    <property type="project" value="InterPro"/>
</dbReference>
<dbReference type="Gene3D" id="3.40.50.1390">
    <property type="entry name" value="Resolvase, N-terminal catalytic domain"/>
    <property type="match status" value="1"/>
</dbReference>
<name>A0A1M6LNE1_9FIRM</name>
<dbReference type="Pfam" id="PF07508">
    <property type="entry name" value="Recombinase"/>
    <property type="match status" value="1"/>
</dbReference>
<dbReference type="PROSITE" id="PS51737">
    <property type="entry name" value="RECOMBINASE_DNA_BIND"/>
    <property type="match status" value="1"/>
</dbReference>
<protein>
    <submittedName>
        <fullName evidence="4">Site-specific DNA recombinase</fullName>
    </submittedName>
</protein>
<evidence type="ECO:0000259" key="3">
    <source>
        <dbReference type="PROSITE" id="PS51737"/>
    </source>
</evidence>
<keyword evidence="1" id="KW-0175">Coiled coil</keyword>
<organism evidence="4 5">
    <name type="scientific">Tepidibacter formicigenes DSM 15518</name>
    <dbReference type="NCBI Taxonomy" id="1123349"/>
    <lineage>
        <taxon>Bacteria</taxon>
        <taxon>Bacillati</taxon>
        <taxon>Bacillota</taxon>
        <taxon>Clostridia</taxon>
        <taxon>Peptostreptococcales</taxon>
        <taxon>Peptostreptococcaceae</taxon>
        <taxon>Tepidibacter</taxon>
    </lineage>
</organism>